<dbReference type="EMBL" id="JAUHHV010000007">
    <property type="protein sequence ID" value="KAK1419178.1"/>
    <property type="molecule type" value="Genomic_DNA"/>
</dbReference>
<comment type="caution">
    <text evidence="2">The sequence shown here is derived from an EMBL/GenBank/DDBJ whole genome shotgun (WGS) entry which is preliminary data.</text>
</comment>
<protein>
    <submittedName>
        <fullName evidence="2">Uncharacterized protein</fullName>
    </submittedName>
</protein>
<dbReference type="AlphaFoldDB" id="A0AAD8NSD6"/>
<evidence type="ECO:0000256" key="1">
    <source>
        <dbReference type="SAM" id="MobiDB-lite"/>
    </source>
</evidence>
<reference evidence="2" key="1">
    <citation type="journal article" date="2023" name="bioRxiv">
        <title>Improved chromosome-level genome assembly for marigold (Tagetes erecta).</title>
        <authorList>
            <person name="Jiang F."/>
            <person name="Yuan L."/>
            <person name="Wang S."/>
            <person name="Wang H."/>
            <person name="Xu D."/>
            <person name="Wang A."/>
            <person name="Fan W."/>
        </authorList>
    </citation>
    <scope>NUCLEOTIDE SEQUENCE</scope>
    <source>
        <strain evidence="2">WSJ</strain>
        <tissue evidence="2">Leaf</tissue>
    </source>
</reference>
<evidence type="ECO:0000313" key="3">
    <source>
        <dbReference type="Proteomes" id="UP001229421"/>
    </source>
</evidence>
<gene>
    <name evidence="2" type="ORF">QVD17_28340</name>
</gene>
<name>A0AAD8NSD6_TARER</name>
<keyword evidence="3" id="KW-1185">Reference proteome</keyword>
<sequence>MSCSGNIATAMMGKHQKSASRGDDENKVKINKSLELLLERPFIKKAIVKGKTIGSVHSKNNSGISFYMQPIPVQKLNHWIILMNNTRVRSPEPLSPVHGRDCR</sequence>
<accession>A0AAD8NSD6</accession>
<organism evidence="2 3">
    <name type="scientific">Tagetes erecta</name>
    <name type="common">African marigold</name>
    <dbReference type="NCBI Taxonomy" id="13708"/>
    <lineage>
        <taxon>Eukaryota</taxon>
        <taxon>Viridiplantae</taxon>
        <taxon>Streptophyta</taxon>
        <taxon>Embryophyta</taxon>
        <taxon>Tracheophyta</taxon>
        <taxon>Spermatophyta</taxon>
        <taxon>Magnoliopsida</taxon>
        <taxon>eudicotyledons</taxon>
        <taxon>Gunneridae</taxon>
        <taxon>Pentapetalae</taxon>
        <taxon>asterids</taxon>
        <taxon>campanulids</taxon>
        <taxon>Asterales</taxon>
        <taxon>Asteraceae</taxon>
        <taxon>Asteroideae</taxon>
        <taxon>Heliantheae alliance</taxon>
        <taxon>Tageteae</taxon>
        <taxon>Tagetes</taxon>
    </lineage>
</organism>
<proteinExistence type="predicted"/>
<dbReference type="Proteomes" id="UP001229421">
    <property type="component" value="Unassembled WGS sequence"/>
</dbReference>
<evidence type="ECO:0000313" key="2">
    <source>
        <dbReference type="EMBL" id="KAK1419178.1"/>
    </source>
</evidence>
<feature type="region of interest" description="Disordered" evidence="1">
    <location>
        <begin position="1"/>
        <end position="26"/>
    </location>
</feature>